<keyword evidence="6 7" id="KW-0472">Membrane</keyword>
<evidence type="ECO:0000256" key="1">
    <source>
        <dbReference type="ARBA" id="ARBA00004127"/>
    </source>
</evidence>
<name>A0A7D8UV49_9HELO</name>
<feature type="transmembrane region" description="Helical" evidence="7">
    <location>
        <begin position="34"/>
        <end position="62"/>
    </location>
</feature>
<sequence length="119" mass="12821">MASRFNPQGSAEFCREVQLLSANASLKGLVATGFWLGITFGRVILGFGFFLGPLFPAAIIVATKVLPKHLHISAIGFAAAFGGGGGACFVSTSFIQYSSREGHIFLAYIPHFRHIFNFH</sequence>
<reference evidence="8 9" key="1">
    <citation type="submission" date="2018-05" db="EMBL/GenBank/DDBJ databases">
        <title>Whole genome sequencing for identification of molecular markers to develop diagnostic detection tools for the regulated plant pathogen Lachnellula willkommii.</title>
        <authorList>
            <person name="Giroux E."/>
            <person name="Bilodeau G."/>
        </authorList>
    </citation>
    <scope>NUCLEOTIDE SEQUENCE [LARGE SCALE GENOMIC DNA]</scope>
    <source>
        <strain evidence="8 9">CBS 625.97</strain>
    </source>
</reference>
<evidence type="ECO:0000256" key="6">
    <source>
        <dbReference type="ARBA" id="ARBA00023136"/>
    </source>
</evidence>
<comment type="caution">
    <text evidence="8">The sequence shown here is derived from an EMBL/GenBank/DDBJ whole genome shotgun (WGS) entry which is preliminary data.</text>
</comment>
<gene>
    <name evidence="8" type="ORF">LCER1_G000380</name>
</gene>
<feature type="transmembrane region" description="Helical" evidence="7">
    <location>
        <begin position="74"/>
        <end position="95"/>
    </location>
</feature>
<proteinExistence type="inferred from homology"/>
<comment type="similarity">
    <text evidence="2">Belongs to the major facilitator superfamily.</text>
</comment>
<evidence type="ECO:0000313" key="8">
    <source>
        <dbReference type="EMBL" id="TVY59066.1"/>
    </source>
</evidence>
<dbReference type="Proteomes" id="UP000481288">
    <property type="component" value="Unassembled WGS sequence"/>
</dbReference>
<dbReference type="InterPro" id="IPR051788">
    <property type="entry name" value="MFS_Transporter"/>
</dbReference>
<keyword evidence="5 7" id="KW-1133">Transmembrane helix</keyword>
<organism evidence="8 9">
    <name type="scientific">Lachnellula cervina</name>
    <dbReference type="NCBI Taxonomy" id="1316786"/>
    <lineage>
        <taxon>Eukaryota</taxon>
        <taxon>Fungi</taxon>
        <taxon>Dikarya</taxon>
        <taxon>Ascomycota</taxon>
        <taxon>Pezizomycotina</taxon>
        <taxon>Leotiomycetes</taxon>
        <taxon>Helotiales</taxon>
        <taxon>Lachnaceae</taxon>
        <taxon>Lachnellula</taxon>
    </lineage>
</organism>
<keyword evidence="4 7" id="KW-0812">Transmembrane</keyword>
<dbReference type="AlphaFoldDB" id="A0A7D8UV49"/>
<evidence type="ECO:0000256" key="2">
    <source>
        <dbReference type="ARBA" id="ARBA00008335"/>
    </source>
</evidence>
<comment type="subcellular location">
    <subcellularLocation>
        <location evidence="1">Endomembrane system</location>
        <topology evidence="1">Multi-pass membrane protein</topology>
    </subcellularLocation>
</comment>
<keyword evidence="9" id="KW-1185">Reference proteome</keyword>
<dbReference type="EMBL" id="QGMG01000015">
    <property type="protein sequence ID" value="TVY59066.1"/>
    <property type="molecule type" value="Genomic_DNA"/>
</dbReference>
<evidence type="ECO:0000256" key="4">
    <source>
        <dbReference type="ARBA" id="ARBA00022692"/>
    </source>
</evidence>
<keyword evidence="3" id="KW-0813">Transport</keyword>
<dbReference type="GO" id="GO:0016020">
    <property type="term" value="C:membrane"/>
    <property type="evidence" value="ECO:0007669"/>
    <property type="project" value="TreeGrafter"/>
</dbReference>
<accession>A0A7D8UV49</accession>
<evidence type="ECO:0000256" key="3">
    <source>
        <dbReference type="ARBA" id="ARBA00022448"/>
    </source>
</evidence>
<dbReference type="PANTHER" id="PTHR23514">
    <property type="entry name" value="BYPASS OF STOP CODON PROTEIN 6"/>
    <property type="match status" value="1"/>
</dbReference>
<evidence type="ECO:0000256" key="5">
    <source>
        <dbReference type="ARBA" id="ARBA00022989"/>
    </source>
</evidence>
<evidence type="ECO:0000256" key="7">
    <source>
        <dbReference type="SAM" id="Phobius"/>
    </source>
</evidence>
<dbReference type="PANTHER" id="PTHR23514:SF3">
    <property type="entry name" value="BYPASS OF STOP CODON PROTEIN 6"/>
    <property type="match status" value="1"/>
</dbReference>
<evidence type="ECO:0000313" key="9">
    <source>
        <dbReference type="Proteomes" id="UP000481288"/>
    </source>
</evidence>
<protein>
    <submittedName>
        <fullName evidence="8">Uncharacterized protein</fullName>
    </submittedName>
</protein>
<dbReference type="GO" id="GO:0012505">
    <property type="term" value="C:endomembrane system"/>
    <property type="evidence" value="ECO:0007669"/>
    <property type="project" value="UniProtKB-SubCell"/>
</dbReference>